<dbReference type="AlphaFoldDB" id="A0A0G3EEY9"/>
<keyword evidence="3" id="KW-0812">Transmembrane</keyword>
<evidence type="ECO:0000259" key="5">
    <source>
        <dbReference type="Pfam" id="PF25973"/>
    </source>
</evidence>
<evidence type="ECO:0000256" key="3">
    <source>
        <dbReference type="SAM" id="Phobius"/>
    </source>
</evidence>
<keyword evidence="7" id="KW-1185">Reference proteome</keyword>
<dbReference type="STRING" id="1307763.L21SP4_00719"/>
<feature type="domain" description="Multidrug resistance protein MdtA-like C-terminal permuted SH3" evidence="4">
    <location>
        <begin position="333"/>
        <end position="388"/>
    </location>
</feature>
<dbReference type="Pfam" id="PF25967">
    <property type="entry name" value="RND-MFP_C"/>
    <property type="match status" value="1"/>
</dbReference>
<comment type="similarity">
    <text evidence="1">Belongs to the membrane fusion protein (MFP) (TC 8.A.1) family.</text>
</comment>
<dbReference type="Gene3D" id="1.10.287.470">
    <property type="entry name" value="Helix hairpin bin"/>
    <property type="match status" value="1"/>
</dbReference>
<evidence type="ECO:0000313" key="7">
    <source>
        <dbReference type="Proteomes" id="UP000035268"/>
    </source>
</evidence>
<dbReference type="NCBIfam" id="TIGR01730">
    <property type="entry name" value="RND_mfp"/>
    <property type="match status" value="1"/>
</dbReference>
<dbReference type="PANTHER" id="PTHR30469:SF15">
    <property type="entry name" value="HLYD FAMILY OF SECRETION PROTEINS"/>
    <property type="match status" value="1"/>
</dbReference>
<dbReference type="SUPFAM" id="SSF111369">
    <property type="entry name" value="HlyD-like secretion proteins"/>
    <property type="match status" value="1"/>
</dbReference>
<evidence type="ECO:0000256" key="2">
    <source>
        <dbReference type="SAM" id="Coils"/>
    </source>
</evidence>
<protein>
    <submittedName>
        <fullName evidence="6">Multidrug transporter MdtA</fullName>
    </submittedName>
</protein>
<gene>
    <name evidence="6" type="primary">mdtA_1</name>
    <name evidence="6" type="ORF">L21SP4_00719</name>
</gene>
<sequence>MTDPRTFPGDPQRPLSRRQKTLLAVTGTLILVLAFAAAMGLIRNRKKPERGARPARTPWVEVTRLERGSRAVVVPVMGTVIPRREITLTPRVTGHVRAVHEDWTPGGRVREDEVLVRIDDRDYRHALERKESALVRARGELALERGRREVARRDWETVGLDTNSMDSTDRRLALRQPQFESSRAAVAAAEAELKQAELDLARTEVRAPFNAVIRERMVEVGDLASPQTPLARLVGTDVWWVRVLIPVDQLKWIVFPESGGAASSARIRLRAGGVRDGRVLKRLPDLEPQGRLARAIVEVPDPLALDRSPDGRVPMLLDSFVDVELTGRTASGVIAIPRAALRENDRVWIADPENRLRIRDVEPVWRGDDVVLVRDGLEEGERLITSNLAAPVEGMRIEVEGGGAEEGG</sequence>
<evidence type="ECO:0000259" key="4">
    <source>
        <dbReference type="Pfam" id="PF25967"/>
    </source>
</evidence>
<dbReference type="Gene3D" id="2.40.50.100">
    <property type="match status" value="1"/>
</dbReference>
<reference evidence="7" key="1">
    <citation type="submission" date="2015-02" db="EMBL/GenBank/DDBJ databases">
        <title>Description and complete genome sequence of the first cultured representative of the subdivision 5 of the Verrucomicrobia phylum.</title>
        <authorList>
            <person name="Spring S."/>
            <person name="Bunk B."/>
            <person name="Sproer C."/>
            <person name="Klenk H.-P."/>
        </authorList>
    </citation>
    <scope>NUCLEOTIDE SEQUENCE [LARGE SCALE GENOMIC DNA]</scope>
    <source>
        <strain evidence="7">L21-Fru-AB</strain>
    </source>
</reference>
<dbReference type="RefSeq" id="WP_052881357.1">
    <property type="nucleotide sequence ID" value="NZ_CP010904.1"/>
</dbReference>
<evidence type="ECO:0000313" key="6">
    <source>
        <dbReference type="EMBL" id="AKJ63987.1"/>
    </source>
</evidence>
<dbReference type="KEGG" id="vbl:L21SP4_00719"/>
<dbReference type="InterPro" id="IPR006143">
    <property type="entry name" value="RND_pump_MFP"/>
</dbReference>
<keyword evidence="3" id="KW-0472">Membrane</keyword>
<dbReference type="EMBL" id="CP010904">
    <property type="protein sequence ID" value="AKJ63987.1"/>
    <property type="molecule type" value="Genomic_DNA"/>
</dbReference>
<organism evidence="6 7">
    <name type="scientific">Kiritimatiella glycovorans</name>
    <dbReference type="NCBI Taxonomy" id="1307763"/>
    <lineage>
        <taxon>Bacteria</taxon>
        <taxon>Pseudomonadati</taxon>
        <taxon>Kiritimatiellota</taxon>
        <taxon>Kiritimatiellia</taxon>
        <taxon>Kiritimatiellales</taxon>
        <taxon>Kiritimatiellaceae</taxon>
        <taxon>Kiritimatiella</taxon>
    </lineage>
</organism>
<reference evidence="6 7" key="2">
    <citation type="journal article" date="2016" name="ISME J.">
        <title>Characterization of the first cultured representative of Verrucomicrobia subdivision 5 indicates the proposal of a novel phylum.</title>
        <authorList>
            <person name="Spring S."/>
            <person name="Bunk B."/>
            <person name="Sproer C."/>
            <person name="Schumann P."/>
            <person name="Rohde M."/>
            <person name="Tindall B.J."/>
            <person name="Klenk H.P."/>
        </authorList>
    </citation>
    <scope>NUCLEOTIDE SEQUENCE [LARGE SCALE GENOMIC DNA]</scope>
    <source>
        <strain evidence="6 7">L21-Fru-AB</strain>
    </source>
</reference>
<accession>A0A0G3EEY9</accession>
<dbReference type="Pfam" id="PF25973">
    <property type="entry name" value="BSH_CzcB"/>
    <property type="match status" value="1"/>
</dbReference>
<keyword evidence="3" id="KW-1133">Transmembrane helix</keyword>
<name>A0A0G3EEY9_9BACT</name>
<dbReference type="PANTHER" id="PTHR30469">
    <property type="entry name" value="MULTIDRUG RESISTANCE PROTEIN MDTA"/>
    <property type="match status" value="1"/>
</dbReference>
<keyword evidence="2" id="KW-0175">Coiled coil</keyword>
<evidence type="ECO:0000256" key="1">
    <source>
        <dbReference type="ARBA" id="ARBA00009477"/>
    </source>
</evidence>
<feature type="coiled-coil region" evidence="2">
    <location>
        <begin position="179"/>
        <end position="206"/>
    </location>
</feature>
<dbReference type="InterPro" id="IPR058627">
    <property type="entry name" value="MdtA-like_C"/>
</dbReference>
<feature type="domain" description="CzcB-like barrel-sandwich hybrid" evidence="5">
    <location>
        <begin position="86"/>
        <end position="228"/>
    </location>
</feature>
<dbReference type="GO" id="GO:0015562">
    <property type="term" value="F:efflux transmembrane transporter activity"/>
    <property type="evidence" value="ECO:0007669"/>
    <property type="project" value="TreeGrafter"/>
</dbReference>
<dbReference type="GO" id="GO:1990281">
    <property type="term" value="C:efflux pump complex"/>
    <property type="evidence" value="ECO:0007669"/>
    <property type="project" value="TreeGrafter"/>
</dbReference>
<dbReference type="Gene3D" id="2.40.30.170">
    <property type="match status" value="1"/>
</dbReference>
<dbReference type="Gene3D" id="2.40.420.20">
    <property type="match status" value="1"/>
</dbReference>
<proteinExistence type="inferred from homology"/>
<dbReference type="OrthoDB" id="9806939at2"/>
<feature type="transmembrane region" description="Helical" evidence="3">
    <location>
        <begin position="21"/>
        <end position="42"/>
    </location>
</feature>
<dbReference type="Proteomes" id="UP000035268">
    <property type="component" value="Chromosome"/>
</dbReference>
<dbReference type="InterPro" id="IPR058647">
    <property type="entry name" value="BSH_CzcB-like"/>
</dbReference>